<evidence type="ECO:0000256" key="1">
    <source>
        <dbReference type="ARBA" id="ARBA00004236"/>
    </source>
</evidence>
<feature type="domain" description="GDNF/GAS1" evidence="10">
    <location>
        <begin position="242"/>
        <end position="336"/>
    </location>
</feature>
<evidence type="ECO:0000313" key="11">
    <source>
        <dbReference type="Ensembl" id="ENSPMGP00000015073.1"/>
    </source>
</evidence>
<dbReference type="Ensembl" id="ENSPMGT00000016066.1">
    <property type="protein sequence ID" value="ENSPMGP00000015073.1"/>
    <property type="gene ID" value="ENSPMGG00000012351.1"/>
</dbReference>
<dbReference type="PRINTS" id="PR01316">
    <property type="entry name" value="GDNFRECEPTOR"/>
</dbReference>
<dbReference type="PANTHER" id="PTHR10269:SF16">
    <property type="entry name" value="GDNF FAMILY RECEPTOR ALPHA-4 PRECURSOR"/>
    <property type="match status" value="1"/>
</dbReference>
<comment type="subcellular location">
    <subcellularLocation>
        <location evidence="1">Cell membrane</location>
    </subcellularLocation>
</comment>
<dbReference type="GO" id="GO:0009897">
    <property type="term" value="C:external side of plasma membrane"/>
    <property type="evidence" value="ECO:0007669"/>
    <property type="project" value="TreeGrafter"/>
</dbReference>
<dbReference type="GO" id="GO:0007399">
    <property type="term" value="P:nervous system development"/>
    <property type="evidence" value="ECO:0007669"/>
    <property type="project" value="TreeGrafter"/>
</dbReference>
<evidence type="ECO:0000256" key="2">
    <source>
        <dbReference type="ARBA" id="ARBA00005961"/>
    </source>
</evidence>
<dbReference type="Pfam" id="PF02351">
    <property type="entry name" value="GDNF"/>
    <property type="match status" value="3"/>
</dbReference>
<feature type="domain" description="GDNF/GAS1" evidence="10">
    <location>
        <begin position="33"/>
        <end position="112"/>
    </location>
</feature>
<dbReference type="Proteomes" id="UP000261520">
    <property type="component" value="Unplaced"/>
</dbReference>
<feature type="signal peptide" evidence="9">
    <location>
        <begin position="1"/>
        <end position="23"/>
    </location>
</feature>
<feature type="chain" id="PRO_5047393250" description="GDNF/GAS1 domain-containing protein" evidence="9">
    <location>
        <begin position="24"/>
        <end position="446"/>
    </location>
</feature>
<keyword evidence="8" id="KW-1133">Transmembrane helix</keyword>
<evidence type="ECO:0000256" key="5">
    <source>
        <dbReference type="ARBA" id="ARBA00023136"/>
    </source>
</evidence>
<dbReference type="InterPro" id="IPR016017">
    <property type="entry name" value="GDNF/GAS1"/>
</dbReference>
<dbReference type="SMART" id="SM00907">
    <property type="entry name" value="GDNF"/>
    <property type="match status" value="3"/>
</dbReference>
<evidence type="ECO:0000256" key="3">
    <source>
        <dbReference type="ARBA" id="ARBA00022475"/>
    </source>
</evidence>
<organism evidence="11 12">
    <name type="scientific">Periophthalmus magnuspinnatus</name>
    <dbReference type="NCBI Taxonomy" id="409849"/>
    <lineage>
        <taxon>Eukaryota</taxon>
        <taxon>Metazoa</taxon>
        <taxon>Chordata</taxon>
        <taxon>Craniata</taxon>
        <taxon>Vertebrata</taxon>
        <taxon>Euteleostomi</taxon>
        <taxon>Actinopterygii</taxon>
        <taxon>Neopterygii</taxon>
        <taxon>Teleostei</taxon>
        <taxon>Neoteleostei</taxon>
        <taxon>Acanthomorphata</taxon>
        <taxon>Gobiaria</taxon>
        <taxon>Gobiiformes</taxon>
        <taxon>Gobioidei</taxon>
        <taxon>Gobiidae</taxon>
        <taxon>Oxudercinae</taxon>
        <taxon>Periophthalmus</taxon>
    </lineage>
</organism>
<evidence type="ECO:0000256" key="8">
    <source>
        <dbReference type="SAM" id="Phobius"/>
    </source>
</evidence>
<reference evidence="11" key="1">
    <citation type="submission" date="2025-08" db="UniProtKB">
        <authorList>
            <consortium name="Ensembl"/>
        </authorList>
    </citation>
    <scope>IDENTIFICATION</scope>
</reference>
<accession>A0A3B4ADE1</accession>
<evidence type="ECO:0000256" key="6">
    <source>
        <dbReference type="ARBA" id="ARBA00023170"/>
    </source>
</evidence>
<feature type="transmembrane region" description="Helical" evidence="8">
    <location>
        <begin position="421"/>
        <end position="443"/>
    </location>
</feature>
<keyword evidence="3" id="KW-1003">Cell membrane</keyword>
<keyword evidence="12" id="KW-1185">Reference proteome</keyword>
<keyword evidence="5 8" id="KW-0472">Membrane</keyword>
<keyword evidence="4 9" id="KW-0732">Signal</keyword>
<feature type="domain" description="GDNF/GAS1" evidence="10">
    <location>
        <begin position="152"/>
        <end position="232"/>
    </location>
</feature>
<dbReference type="InterPro" id="IPR003438">
    <property type="entry name" value="GDNF_rcpt"/>
</dbReference>
<keyword evidence="8" id="KW-0812">Transmembrane</keyword>
<keyword evidence="6" id="KW-0675">Receptor</keyword>
<dbReference type="GO" id="GO:0043235">
    <property type="term" value="C:receptor complex"/>
    <property type="evidence" value="ECO:0007669"/>
    <property type="project" value="TreeGrafter"/>
</dbReference>
<dbReference type="PANTHER" id="PTHR10269">
    <property type="entry name" value="GDNF RECEPTOR ALPHA"/>
    <property type="match status" value="1"/>
</dbReference>
<dbReference type="Gene3D" id="1.10.220.110">
    <property type="entry name" value="GDNF binding domain"/>
    <property type="match status" value="1"/>
</dbReference>
<protein>
    <recommendedName>
        <fullName evidence="10">GDNF/GAS1 domain-containing protein</fullName>
    </recommendedName>
</protein>
<dbReference type="InterPro" id="IPR037193">
    <property type="entry name" value="GDNF_alpha"/>
</dbReference>
<dbReference type="GO" id="GO:0038023">
    <property type="term" value="F:signaling receptor activity"/>
    <property type="evidence" value="ECO:0007669"/>
    <property type="project" value="InterPro"/>
</dbReference>
<evidence type="ECO:0000256" key="7">
    <source>
        <dbReference type="ARBA" id="ARBA00023180"/>
    </source>
</evidence>
<dbReference type="GO" id="GO:0007169">
    <property type="term" value="P:cell surface receptor protein tyrosine kinase signaling pathway"/>
    <property type="evidence" value="ECO:0007669"/>
    <property type="project" value="UniProtKB-ARBA"/>
</dbReference>
<proteinExistence type="inferred from homology"/>
<keyword evidence="7" id="KW-0325">Glycoprotein</keyword>
<dbReference type="SUPFAM" id="SSF110035">
    <property type="entry name" value="GDNF receptor-like"/>
    <property type="match status" value="2"/>
</dbReference>
<name>A0A3B4ADE1_9GOBI</name>
<comment type="similarity">
    <text evidence="2">Belongs to the GDNFR family.</text>
</comment>
<dbReference type="STRING" id="409849.ENSPMGP00000015073"/>
<sequence>MDLVLKMVFVTVSVCLFFPGGVGVALGSSGWDCLRAGDTCSSDDSCSPRLRTLRQCVAGDGSVKLGPGARSQCENAMTALLATPLHGCQCKRGMKKEKNCLSIYWSLHQSGLVLHGLSLVEDYPYEPEERGSDYVRLASIAAESEVTTVNRCLDAAKACNIDETCQKTRTEYVSACIQPSARSGPCNRPRCNKALRKFFDRVPPDYTHELLFCPCTDTACAERRRQTIVPTCSYEEKEKPNCLAQLRVCKADYVCRSRWAQFQFDCQPSDLSSSGCRQENYGACLLAYTGLIGSTITPNYLDNSTSNVGPWCTCAASGNHREQCNDFLEFFHDNVCLKNAIVSFGNGSDVKSGSSPPGIASLAPGNHNPHLVTVAPGVSMETEQSILRAQIPTQVNENDRLWGDEEDSTLPSPGLSEHGAAPLHVGGALGWLLPPVLLLLLLLSHQ</sequence>
<evidence type="ECO:0000256" key="4">
    <source>
        <dbReference type="ARBA" id="ARBA00022729"/>
    </source>
</evidence>
<evidence type="ECO:0000256" key="9">
    <source>
        <dbReference type="SAM" id="SignalP"/>
    </source>
</evidence>
<evidence type="ECO:0000259" key="10">
    <source>
        <dbReference type="SMART" id="SM00907"/>
    </source>
</evidence>
<evidence type="ECO:0000313" key="12">
    <source>
        <dbReference type="Proteomes" id="UP000261520"/>
    </source>
</evidence>
<reference evidence="11" key="2">
    <citation type="submission" date="2025-09" db="UniProtKB">
        <authorList>
            <consortium name="Ensembl"/>
        </authorList>
    </citation>
    <scope>IDENTIFICATION</scope>
</reference>
<dbReference type="AlphaFoldDB" id="A0A3B4ADE1"/>